<feature type="compositionally biased region" description="Pro residues" evidence="1">
    <location>
        <begin position="21"/>
        <end position="30"/>
    </location>
</feature>
<sequence>MRIRLAFQTKRVEVDLQIGPVTPPEPARPPAPERAKYPTGFRRNPPAESSAKEAGS</sequence>
<protein>
    <submittedName>
        <fullName evidence="2">Uncharacterized protein</fullName>
    </submittedName>
</protein>
<accession>A0A9E7MJ24</accession>
<evidence type="ECO:0000256" key="1">
    <source>
        <dbReference type="SAM" id="MobiDB-lite"/>
    </source>
</evidence>
<name>A0A9E7MJ24_9CAUD</name>
<proteinExistence type="predicted"/>
<evidence type="ECO:0000313" key="2">
    <source>
        <dbReference type="EMBL" id="USL85092.1"/>
    </source>
</evidence>
<reference evidence="2" key="1">
    <citation type="submission" date="2022-05" db="EMBL/GenBank/DDBJ databases">
        <authorList>
            <person name="Ruan C."/>
        </authorList>
    </citation>
    <scope>NUCLEOTIDE SEQUENCE</scope>
</reference>
<feature type="region of interest" description="Disordered" evidence="1">
    <location>
        <begin position="16"/>
        <end position="56"/>
    </location>
</feature>
<dbReference type="EMBL" id="ON528933">
    <property type="protein sequence ID" value="USL85092.1"/>
    <property type="molecule type" value="Genomic_DNA"/>
</dbReference>
<organism evidence="2">
    <name type="scientific">Arthrobacter phage SWEP2</name>
    <dbReference type="NCBI Taxonomy" id="2945958"/>
    <lineage>
        <taxon>Viruses</taxon>
        <taxon>Duplodnaviria</taxon>
        <taxon>Heunggongvirae</taxon>
        <taxon>Uroviricota</taxon>
        <taxon>Caudoviricetes</taxon>
        <taxon>Casidaviridae</taxon>
        <taxon>Swepdovirus</taxon>
        <taxon>Swepdovirus SWEP2</taxon>
    </lineage>
</organism>